<comment type="caution">
    <text evidence="2">The sequence shown here is derived from an EMBL/GenBank/DDBJ whole genome shotgun (WGS) entry which is preliminary data.</text>
</comment>
<dbReference type="RefSeq" id="WP_156643052.1">
    <property type="nucleotide sequence ID" value="NZ_WOXT01000005.1"/>
</dbReference>
<dbReference type="Pfam" id="PF26610">
    <property type="entry name" value="YbbD_head"/>
    <property type="match status" value="1"/>
</dbReference>
<dbReference type="PROSITE" id="PS51257">
    <property type="entry name" value="PROKAR_LIPOPROTEIN"/>
    <property type="match status" value="1"/>
</dbReference>
<accession>A0A7C9HWR9</accession>
<evidence type="ECO:0000313" key="3">
    <source>
        <dbReference type="Proteomes" id="UP000479692"/>
    </source>
</evidence>
<sequence>MSRNSRWLISAIACLATAGCFWETPDSSFDTASDAIDAGLVYKGWIPGWLPHDAVELREVHNIDTSASELSFEIPGARSLKLPDDCKPIAYAQTVPAIIQRRWWPSEEALRTEYRFFKCDADAAGYVFVGLRNDGKRVVHWRTYGR</sequence>
<gene>
    <name evidence="2" type="ORF">GN331_14725</name>
</gene>
<name>A0A7C9HWR9_9GAMM</name>
<dbReference type="AlphaFoldDB" id="A0A7C9HWR9"/>
<evidence type="ECO:0000259" key="1">
    <source>
        <dbReference type="Pfam" id="PF26610"/>
    </source>
</evidence>
<reference evidence="2 3" key="1">
    <citation type="submission" date="2019-12" db="EMBL/GenBank/DDBJ databases">
        <authorList>
            <person name="Xu J."/>
        </authorList>
    </citation>
    <scope>NUCLEOTIDE SEQUENCE [LARGE SCALE GENOMIC DNA]</scope>
    <source>
        <strain evidence="2 3">HX-5-24</strain>
    </source>
</reference>
<dbReference type="InterPro" id="IPR058827">
    <property type="entry name" value="YbbD_head"/>
</dbReference>
<organism evidence="2 3">
    <name type="scientific">Noviluteimonas gilva</name>
    <dbReference type="NCBI Taxonomy" id="2682097"/>
    <lineage>
        <taxon>Bacteria</taxon>
        <taxon>Pseudomonadati</taxon>
        <taxon>Pseudomonadota</taxon>
        <taxon>Gammaproteobacteria</taxon>
        <taxon>Lysobacterales</taxon>
        <taxon>Lysobacteraceae</taxon>
        <taxon>Noviluteimonas</taxon>
    </lineage>
</organism>
<dbReference type="EMBL" id="WOXT01000005">
    <property type="protein sequence ID" value="MUV15458.1"/>
    <property type="molecule type" value="Genomic_DNA"/>
</dbReference>
<protein>
    <recommendedName>
        <fullName evidence="1">YbbD head domain-containing protein</fullName>
    </recommendedName>
</protein>
<feature type="domain" description="YbbD head" evidence="1">
    <location>
        <begin position="23"/>
        <end position="72"/>
    </location>
</feature>
<keyword evidence="3" id="KW-1185">Reference proteome</keyword>
<proteinExistence type="predicted"/>
<dbReference type="Proteomes" id="UP000479692">
    <property type="component" value="Unassembled WGS sequence"/>
</dbReference>
<evidence type="ECO:0000313" key="2">
    <source>
        <dbReference type="EMBL" id="MUV15458.1"/>
    </source>
</evidence>